<dbReference type="PANTHER" id="PTHR33546">
    <property type="entry name" value="LARGE, MULTIFUNCTIONAL SECRETED PROTEIN-RELATED"/>
    <property type="match status" value="1"/>
</dbReference>
<feature type="signal peptide" evidence="2">
    <location>
        <begin position="1"/>
        <end position="19"/>
    </location>
</feature>
<reference evidence="4 5" key="1">
    <citation type="journal article" date="2020" name="ISME J.">
        <title>Comparative genomics reveals insights into cyanobacterial evolution and habitat adaptation.</title>
        <authorList>
            <person name="Chen M.Y."/>
            <person name="Teng W.K."/>
            <person name="Zhao L."/>
            <person name="Hu C.X."/>
            <person name="Zhou Y.K."/>
            <person name="Han B.P."/>
            <person name="Song L.R."/>
            <person name="Shu W.S."/>
        </authorList>
    </citation>
    <scope>NUCLEOTIDE SEQUENCE [LARGE SCALE GENOMIC DNA]</scope>
    <source>
        <strain evidence="4 5">FACHB-260</strain>
    </source>
</reference>
<evidence type="ECO:0000313" key="5">
    <source>
        <dbReference type="Proteomes" id="UP000607281"/>
    </source>
</evidence>
<evidence type="ECO:0000256" key="2">
    <source>
        <dbReference type="SAM" id="SignalP"/>
    </source>
</evidence>
<name>A0ABR8CIX9_9NOST</name>
<feature type="compositionally biased region" description="Polar residues" evidence="1">
    <location>
        <begin position="25"/>
        <end position="52"/>
    </location>
</feature>
<dbReference type="EMBL" id="JACJRF010000004">
    <property type="protein sequence ID" value="MBD2343177.1"/>
    <property type="molecule type" value="Genomic_DNA"/>
</dbReference>
<dbReference type="Proteomes" id="UP000607281">
    <property type="component" value="Unassembled WGS sequence"/>
</dbReference>
<feature type="domain" description="Pyrroloquinoline quinone-dependent pyranose dehydrogenase beta-propeller" evidence="3">
    <location>
        <begin position="96"/>
        <end position="445"/>
    </location>
</feature>
<organism evidence="4 5">
    <name type="scientific">Anabaena subtropica FACHB-260</name>
    <dbReference type="NCBI Taxonomy" id="2692884"/>
    <lineage>
        <taxon>Bacteria</taxon>
        <taxon>Bacillati</taxon>
        <taxon>Cyanobacteriota</taxon>
        <taxon>Cyanophyceae</taxon>
        <taxon>Nostocales</taxon>
        <taxon>Nostocaceae</taxon>
        <taxon>Anabaena</taxon>
    </lineage>
</organism>
<sequence length="448" mass="49353">MKVSRRFVLSVFLSITAAACNQTSTSLESSPPQEASTPAAQLAQNPTETKNLIPTEKLSPTPIRIDLKNLPAPFATDSASKPPRVVSIPQKPVLRVPTGFTVNVFAEGLDAPRWLALTPSGDVLVTETRQNRIRLLRDTNGDGVADVRQTFASAENGLNIPFGMAFVGDSFFLGNTDAVLRFPYTQDQQQLTGTGKKIADLPGGGYNQHWTRNVIPSPDGDKVYVSVGSRSNVDEEEPPRASVQVMNLDGSQKQTFAFGLRNPVGLDFHPVSKELYTTVNERDGIGDDLVPDYFTRIRQGEFYGWPYAYFTPENLDPRQKAGGKSKRPDLAAMTRTPDVLFQSHSAALGLQFYDGQTFPQRYRNGAFVAFRGSWNRDRGTGYKVVFVPFNAQGRPQGHYEDFLTGFLLDPAGPTTWGRPVGLLVLPDGSLLVTEEANNRIYRIQYTGK</sequence>
<evidence type="ECO:0000313" key="4">
    <source>
        <dbReference type="EMBL" id="MBD2343177.1"/>
    </source>
</evidence>
<accession>A0ABR8CIX9</accession>
<dbReference type="SUPFAM" id="SSF50952">
    <property type="entry name" value="Soluble quinoprotein glucose dehydrogenase"/>
    <property type="match status" value="1"/>
</dbReference>
<comment type="caution">
    <text evidence="4">The sequence shown here is derived from an EMBL/GenBank/DDBJ whole genome shotgun (WGS) entry which is preliminary data.</text>
</comment>
<gene>
    <name evidence="4" type="ORF">H6G18_03310</name>
</gene>
<dbReference type="PANTHER" id="PTHR33546:SF1">
    <property type="entry name" value="LARGE, MULTIFUNCTIONAL SECRETED PROTEIN"/>
    <property type="match status" value="1"/>
</dbReference>
<feature type="chain" id="PRO_5046775792" evidence="2">
    <location>
        <begin position="20"/>
        <end position="448"/>
    </location>
</feature>
<keyword evidence="2" id="KW-0732">Signal</keyword>
<dbReference type="Pfam" id="PF22807">
    <property type="entry name" value="TrAA12"/>
    <property type="match status" value="1"/>
</dbReference>
<evidence type="ECO:0000259" key="3">
    <source>
        <dbReference type="Pfam" id="PF22807"/>
    </source>
</evidence>
<proteinExistence type="predicted"/>
<keyword evidence="5" id="KW-1185">Reference proteome</keyword>
<dbReference type="RefSeq" id="WP_190405660.1">
    <property type="nucleotide sequence ID" value="NZ_JACJRF010000004.1"/>
</dbReference>
<dbReference type="PROSITE" id="PS51257">
    <property type="entry name" value="PROKAR_LIPOPROTEIN"/>
    <property type="match status" value="1"/>
</dbReference>
<dbReference type="InterPro" id="IPR054539">
    <property type="entry name" value="Beta-prop_PDH"/>
</dbReference>
<dbReference type="Gene3D" id="2.120.10.30">
    <property type="entry name" value="TolB, C-terminal domain"/>
    <property type="match status" value="1"/>
</dbReference>
<protein>
    <submittedName>
        <fullName evidence="4">Sorbosone dehydrogenase family protein</fullName>
    </submittedName>
</protein>
<dbReference type="InterPro" id="IPR011041">
    <property type="entry name" value="Quinoprot_gluc/sorb_DH_b-prop"/>
</dbReference>
<dbReference type="InterPro" id="IPR011042">
    <property type="entry name" value="6-blade_b-propeller_TolB-like"/>
</dbReference>
<evidence type="ECO:0000256" key="1">
    <source>
        <dbReference type="SAM" id="MobiDB-lite"/>
    </source>
</evidence>
<feature type="region of interest" description="Disordered" evidence="1">
    <location>
        <begin position="25"/>
        <end position="56"/>
    </location>
</feature>